<gene>
    <name evidence="2" type="ORF">SAMN05444380_11080</name>
</gene>
<evidence type="ECO:0000313" key="2">
    <source>
        <dbReference type="EMBL" id="SFE37427.1"/>
    </source>
</evidence>
<accession>A0A1I2A0Z1</accession>
<feature type="compositionally biased region" description="Polar residues" evidence="1">
    <location>
        <begin position="1"/>
        <end position="18"/>
    </location>
</feature>
<sequence>MNAVSNTTKIHFESNSQPKKTDDYVWKGCQQYYKNTF</sequence>
<dbReference type="EMBL" id="FONA01000010">
    <property type="protein sequence ID" value="SFE37427.1"/>
    <property type="molecule type" value="Genomic_DNA"/>
</dbReference>
<evidence type="ECO:0000313" key="3">
    <source>
        <dbReference type="Proteomes" id="UP000181976"/>
    </source>
</evidence>
<dbReference type="AlphaFoldDB" id="A0A1I2A0Z1"/>
<organism evidence="2 3">
    <name type="scientific">Thermophagus xiamenensis</name>
    <dbReference type="NCBI Taxonomy" id="385682"/>
    <lineage>
        <taxon>Bacteria</taxon>
        <taxon>Pseudomonadati</taxon>
        <taxon>Bacteroidota</taxon>
        <taxon>Bacteroidia</taxon>
        <taxon>Marinilabiliales</taxon>
        <taxon>Marinilabiliaceae</taxon>
        <taxon>Thermophagus</taxon>
    </lineage>
</organism>
<name>A0A1I2A0Z1_9BACT</name>
<keyword evidence="3" id="KW-1185">Reference proteome</keyword>
<feature type="region of interest" description="Disordered" evidence="1">
    <location>
        <begin position="1"/>
        <end position="20"/>
    </location>
</feature>
<evidence type="ECO:0000256" key="1">
    <source>
        <dbReference type="SAM" id="MobiDB-lite"/>
    </source>
</evidence>
<protein>
    <submittedName>
        <fullName evidence="2">Uncharacterized protein</fullName>
    </submittedName>
</protein>
<proteinExistence type="predicted"/>
<dbReference type="Proteomes" id="UP000181976">
    <property type="component" value="Unassembled WGS sequence"/>
</dbReference>
<dbReference type="InParanoid" id="A0A1I2A0Z1"/>
<reference evidence="2 3" key="1">
    <citation type="submission" date="2016-10" db="EMBL/GenBank/DDBJ databases">
        <authorList>
            <person name="de Groot N.N."/>
        </authorList>
    </citation>
    <scope>NUCLEOTIDE SEQUENCE [LARGE SCALE GENOMIC DNA]</scope>
    <source>
        <strain evidence="2 3">DSM 19012</strain>
    </source>
</reference>